<evidence type="ECO:0000313" key="2">
    <source>
        <dbReference type="Proteomes" id="UP000001219"/>
    </source>
</evidence>
<dbReference type="AlphaFoldDB" id="D0L421"/>
<dbReference type="Proteomes" id="UP000001219">
    <property type="component" value="Chromosome"/>
</dbReference>
<protein>
    <submittedName>
        <fullName evidence="1">Uncharacterized protein</fullName>
    </submittedName>
</protein>
<dbReference type="KEGG" id="gbr:Gbro_4004"/>
<reference evidence="1 2" key="2">
    <citation type="journal article" date="2010" name="Stand. Genomic Sci.">
        <title>Complete genome sequence of Gordonia bronchialis type strain (3410).</title>
        <authorList>
            <person name="Ivanova N."/>
            <person name="Sikorski J."/>
            <person name="Jando M."/>
            <person name="Lapidus A."/>
            <person name="Nolan M."/>
            <person name="Lucas S."/>
            <person name="Del Rio T.G."/>
            <person name="Tice H."/>
            <person name="Copeland A."/>
            <person name="Cheng J.F."/>
            <person name="Chen F."/>
            <person name="Bruce D."/>
            <person name="Goodwin L."/>
            <person name="Pitluck S."/>
            <person name="Mavromatis K."/>
            <person name="Ovchinnikova G."/>
            <person name="Pati A."/>
            <person name="Chen A."/>
            <person name="Palaniappan K."/>
            <person name="Land M."/>
            <person name="Hauser L."/>
            <person name="Chang Y.J."/>
            <person name="Jeffries C.D."/>
            <person name="Chain P."/>
            <person name="Saunders E."/>
            <person name="Han C."/>
            <person name="Detter J.C."/>
            <person name="Brettin T."/>
            <person name="Rohde M."/>
            <person name="Goker M."/>
            <person name="Bristow J."/>
            <person name="Eisen J.A."/>
            <person name="Markowitz V."/>
            <person name="Hugenholtz P."/>
            <person name="Klenk H.P."/>
            <person name="Kyrpides N.C."/>
        </authorList>
    </citation>
    <scope>NUCLEOTIDE SEQUENCE [LARGE SCALE GENOMIC DNA]</scope>
    <source>
        <strain evidence="2">ATCC 25592 / DSM 43247 / BCRC 13721 / JCM 3198 / KCTC 3076 / NBRC 16047 / NCTC 10667</strain>
    </source>
</reference>
<dbReference type="STRING" id="526226.Gbro_4004"/>
<proteinExistence type="predicted"/>
<reference evidence="2" key="1">
    <citation type="submission" date="2009-10" db="EMBL/GenBank/DDBJ databases">
        <title>The complete chromosome of Gordonia bronchialis DSM 43247.</title>
        <authorList>
            <consortium name="US DOE Joint Genome Institute (JGI-PGF)"/>
            <person name="Lucas S."/>
            <person name="Copeland A."/>
            <person name="Lapidus A."/>
            <person name="Glavina del Rio T."/>
            <person name="Dalin E."/>
            <person name="Tice H."/>
            <person name="Bruce D."/>
            <person name="Goodwin L."/>
            <person name="Pitluck S."/>
            <person name="Kyrpides N."/>
            <person name="Mavromatis K."/>
            <person name="Ivanova N."/>
            <person name="Ovchinnikova G."/>
            <person name="Saunders E."/>
            <person name="Brettin T."/>
            <person name="Detter J.C."/>
            <person name="Han C."/>
            <person name="Larimer F."/>
            <person name="Land M."/>
            <person name="Hauser L."/>
            <person name="Markowitz V."/>
            <person name="Cheng J.-F."/>
            <person name="Hugenholtz P."/>
            <person name="Woyke T."/>
            <person name="Wu D."/>
            <person name="Jando M."/>
            <person name="Schneider S."/>
            <person name="Goeker M."/>
            <person name="Klenk H.-P."/>
            <person name="Eisen J.A."/>
        </authorList>
    </citation>
    <scope>NUCLEOTIDE SEQUENCE [LARGE SCALE GENOMIC DNA]</scope>
    <source>
        <strain evidence="2">ATCC 25592 / DSM 43247 / BCRC 13721 / JCM 3198 / KCTC 3076 / NBRC 16047 / NCTC 10667</strain>
    </source>
</reference>
<name>D0L421_GORB4</name>
<keyword evidence="2" id="KW-1185">Reference proteome</keyword>
<evidence type="ECO:0000313" key="1">
    <source>
        <dbReference type="EMBL" id="ACY23174.1"/>
    </source>
</evidence>
<dbReference type="HOGENOM" id="CLU_3136179_0_0_11"/>
<accession>D0L421</accession>
<organism evidence="1 2">
    <name type="scientific">Gordonia bronchialis (strain ATCC 25592 / DSM 43247 / BCRC 13721 / JCM 3198 / KCTC 3076 / NBRC 16047 / NCTC 10667)</name>
    <name type="common">Rhodococcus bronchialis</name>
    <dbReference type="NCBI Taxonomy" id="526226"/>
    <lineage>
        <taxon>Bacteria</taxon>
        <taxon>Bacillati</taxon>
        <taxon>Actinomycetota</taxon>
        <taxon>Actinomycetes</taxon>
        <taxon>Mycobacteriales</taxon>
        <taxon>Gordoniaceae</taxon>
        <taxon>Gordonia</taxon>
    </lineage>
</organism>
<gene>
    <name evidence="1" type="ordered locus">Gbro_4004</name>
</gene>
<sequence length="49" mass="5317">MVGYCGRTTLAANRICHVHTCAGSEIAEHGGLRLEEFRHPLLGSLLRGL</sequence>
<dbReference type="EMBL" id="CP001802">
    <property type="protein sequence ID" value="ACY23174.1"/>
    <property type="molecule type" value="Genomic_DNA"/>
</dbReference>